<dbReference type="Gene3D" id="1.20.120.920">
    <property type="entry name" value="CRISPR-associated endonuclease Cas1, C-terminal domain"/>
    <property type="match status" value="1"/>
</dbReference>
<keyword evidence="12" id="KW-1185">Reference proteome</keyword>
<gene>
    <name evidence="11" type="primary">cas1c</name>
    <name evidence="10" type="synonym">cas1</name>
    <name evidence="11" type="ORF">ACFOVU_11335</name>
</gene>
<comment type="caution">
    <text evidence="11">The sequence shown here is derived from an EMBL/GenBank/DDBJ whole genome shotgun (WGS) entry which is preliminary data.</text>
</comment>
<feature type="binding site" evidence="10">
    <location>
        <position position="166"/>
    </location>
    <ligand>
        <name>Mn(2+)</name>
        <dbReference type="ChEBI" id="CHEBI:29035"/>
    </ligand>
</feature>
<organism evidence="11 12">
    <name type="scientific">Nocardiopsis sediminis</name>
    <dbReference type="NCBI Taxonomy" id="1778267"/>
    <lineage>
        <taxon>Bacteria</taxon>
        <taxon>Bacillati</taxon>
        <taxon>Actinomycetota</taxon>
        <taxon>Actinomycetes</taxon>
        <taxon>Streptosporangiales</taxon>
        <taxon>Nocardiopsidaceae</taxon>
        <taxon>Nocardiopsis</taxon>
    </lineage>
</organism>
<protein>
    <recommendedName>
        <fullName evidence="10">CRISPR-associated endonuclease Cas1</fullName>
        <ecNumber evidence="10">3.1.-.-</ecNumber>
    </recommendedName>
</protein>
<evidence type="ECO:0000256" key="8">
    <source>
        <dbReference type="ARBA" id="ARBA00023211"/>
    </source>
</evidence>
<keyword evidence="3 10" id="KW-0255">Endonuclease</keyword>
<dbReference type="InterPro" id="IPR050646">
    <property type="entry name" value="Cas1"/>
</dbReference>
<dbReference type="NCBIfam" id="TIGR00287">
    <property type="entry name" value="cas1"/>
    <property type="match status" value="1"/>
</dbReference>
<evidence type="ECO:0000256" key="2">
    <source>
        <dbReference type="ARBA" id="ARBA00022723"/>
    </source>
</evidence>
<keyword evidence="8 10" id="KW-0464">Manganese</keyword>
<keyword evidence="2 10" id="KW-0479">Metal-binding</keyword>
<feature type="binding site" evidence="10">
    <location>
        <position position="233"/>
    </location>
    <ligand>
        <name>Mn(2+)</name>
        <dbReference type="ChEBI" id="CHEBI:29035"/>
    </ligand>
</feature>
<dbReference type="NCBIfam" id="TIGR03640">
    <property type="entry name" value="cas1_DVULG"/>
    <property type="match status" value="1"/>
</dbReference>
<reference evidence="12" key="1">
    <citation type="journal article" date="2019" name="Int. J. Syst. Evol. Microbiol.">
        <title>The Global Catalogue of Microorganisms (GCM) 10K type strain sequencing project: providing services to taxonomists for standard genome sequencing and annotation.</title>
        <authorList>
            <consortium name="The Broad Institute Genomics Platform"/>
            <consortium name="The Broad Institute Genome Sequencing Center for Infectious Disease"/>
            <person name="Wu L."/>
            <person name="Ma J."/>
        </authorList>
    </citation>
    <scope>NUCLEOTIDE SEQUENCE [LARGE SCALE GENOMIC DNA]</scope>
    <source>
        <strain evidence="12">TBRC 1826</strain>
    </source>
</reference>
<evidence type="ECO:0000313" key="11">
    <source>
        <dbReference type="EMBL" id="MFC3996513.1"/>
    </source>
</evidence>
<evidence type="ECO:0000256" key="3">
    <source>
        <dbReference type="ARBA" id="ARBA00022759"/>
    </source>
</evidence>
<dbReference type="EC" id="3.1.-.-" evidence="10"/>
<dbReference type="GO" id="GO:0004519">
    <property type="term" value="F:endonuclease activity"/>
    <property type="evidence" value="ECO:0007669"/>
    <property type="project" value="UniProtKB-KW"/>
</dbReference>
<dbReference type="PANTHER" id="PTHR34353">
    <property type="entry name" value="CRISPR-ASSOCIATED ENDONUCLEASE CAS1 1"/>
    <property type="match status" value="1"/>
</dbReference>
<evidence type="ECO:0000313" key="12">
    <source>
        <dbReference type="Proteomes" id="UP001595847"/>
    </source>
</evidence>
<proteinExistence type="inferred from homology"/>
<evidence type="ECO:0000256" key="6">
    <source>
        <dbReference type="ARBA" id="ARBA00023118"/>
    </source>
</evidence>
<dbReference type="HAMAP" id="MF_01470">
    <property type="entry name" value="Cas1"/>
    <property type="match status" value="1"/>
</dbReference>
<keyword evidence="5 10" id="KW-0460">Magnesium</keyword>
<evidence type="ECO:0000256" key="1">
    <source>
        <dbReference type="ARBA" id="ARBA00022722"/>
    </source>
</evidence>
<dbReference type="InterPro" id="IPR042206">
    <property type="entry name" value="CRISPR-assoc_Cas1_C"/>
</dbReference>
<accession>A0ABV8FP58</accession>
<dbReference type="InterPro" id="IPR002729">
    <property type="entry name" value="CRISPR-assoc_Cas1"/>
</dbReference>
<comment type="function">
    <text evidence="10">CRISPR (clustered regularly interspaced short palindromic repeat), is an adaptive immune system that provides protection against mobile genetic elements (viruses, transposable elements and conjugative plasmids). CRISPR clusters contain spacers, sequences complementary to antecedent mobile elements, and target invading nucleic acids. CRISPR clusters are transcribed and processed into CRISPR RNA (crRNA). Acts as a dsDNA endonuclease. Involved in the integration of spacer DNA into the CRISPR cassette.</text>
</comment>
<dbReference type="EMBL" id="JBHSBH010000007">
    <property type="protein sequence ID" value="MFC3996513.1"/>
    <property type="molecule type" value="Genomic_DNA"/>
</dbReference>
<keyword evidence="4 10" id="KW-0378">Hydrolase</keyword>
<sequence length="341" mass="37601">MTELLNTLYVQTPGASLHLDGDTVRVALPEGGPRRTLPLLRLESIVVMGNIQVSSQLLSRCADDGRPIVWMSLGGRYRGRLDGPVRGNVLLRHAQHLTHTDRAARLEIARACVAGKVQNSRQVILKGARDVTGQRKNDLRTLAVDLEASLTAASAAPDIDTLLGVEGAAARAYFEALAILVRADTGLVFPGRVRRPPTDPVNALLSFLYGMVRSMVQGACEQVGLDPYVGFLHGIRPGKPALALDMMEEFRPVIADRLALTLVNRRQIGPRHFEKLEGGAVQLTEEGRKEVLTQWQLHRQKEHNHRVLGRRIPLPLLPSVQARLMARRLRGDLPGYLPWTV</sequence>
<comment type="subunit">
    <text evidence="9 10">Homodimer, forms a heterotetramer with a Cas2 homodimer.</text>
</comment>
<evidence type="ECO:0000256" key="10">
    <source>
        <dbReference type="HAMAP-Rule" id="MF_01470"/>
    </source>
</evidence>
<keyword evidence="7 10" id="KW-0238">DNA-binding</keyword>
<dbReference type="RefSeq" id="WP_378532625.1">
    <property type="nucleotide sequence ID" value="NZ_JBHSBH010000007.1"/>
</dbReference>
<evidence type="ECO:0000256" key="5">
    <source>
        <dbReference type="ARBA" id="ARBA00022842"/>
    </source>
</evidence>
<keyword evidence="1 10" id="KW-0540">Nuclease</keyword>
<evidence type="ECO:0000256" key="9">
    <source>
        <dbReference type="ARBA" id="ARBA00038592"/>
    </source>
</evidence>
<dbReference type="Proteomes" id="UP001595847">
    <property type="component" value="Unassembled WGS sequence"/>
</dbReference>
<feature type="binding site" evidence="10">
    <location>
        <position position="248"/>
    </location>
    <ligand>
        <name>Mn(2+)</name>
        <dbReference type="ChEBI" id="CHEBI:29035"/>
    </ligand>
</feature>
<name>A0ABV8FP58_9ACTN</name>
<dbReference type="InterPro" id="IPR019856">
    <property type="entry name" value="CRISPR-assoc_Cas1_DVULG"/>
</dbReference>
<dbReference type="Pfam" id="PF01867">
    <property type="entry name" value="Cas_Cas1"/>
    <property type="match status" value="1"/>
</dbReference>
<comment type="cofactor">
    <cofactor evidence="10">
        <name>Mg(2+)</name>
        <dbReference type="ChEBI" id="CHEBI:18420"/>
    </cofactor>
    <cofactor evidence="10">
        <name>Mn(2+)</name>
        <dbReference type="ChEBI" id="CHEBI:29035"/>
    </cofactor>
</comment>
<keyword evidence="6 10" id="KW-0051">Antiviral defense</keyword>
<dbReference type="Gene3D" id="3.100.10.20">
    <property type="entry name" value="CRISPR-associated endonuclease Cas1, N-terminal domain"/>
    <property type="match status" value="1"/>
</dbReference>
<evidence type="ECO:0000256" key="7">
    <source>
        <dbReference type="ARBA" id="ARBA00023125"/>
    </source>
</evidence>
<evidence type="ECO:0000256" key="4">
    <source>
        <dbReference type="ARBA" id="ARBA00022801"/>
    </source>
</evidence>
<dbReference type="PANTHER" id="PTHR34353:SF2">
    <property type="entry name" value="CRISPR-ASSOCIATED ENDONUCLEASE CAS1 1"/>
    <property type="match status" value="1"/>
</dbReference>
<comment type="similarity">
    <text evidence="10">Belongs to the CRISPR-associated endonuclease Cas1 family.</text>
</comment>
<dbReference type="InterPro" id="IPR042211">
    <property type="entry name" value="CRISPR-assoc_Cas1_N"/>
</dbReference>